<dbReference type="InterPro" id="IPR011009">
    <property type="entry name" value="Kinase-like_dom_sf"/>
</dbReference>
<reference evidence="2 3" key="1">
    <citation type="submission" date="2019-01" db="EMBL/GenBank/DDBJ databases">
        <title>Litorilituus lipolytica sp. nov., isolated from intertidal sand of the Yellow Sea in China.</title>
        <authorList>
            <person name="Liu A."/>
        </authorList>
    </citation>
    <scope>NUCLEOTIDE SEQUENCE [LARGE SCALE GENOMIC DNA]</scope>
    <source>
        <strain evidence="2 3">RZ04</strain>
    </source>
</reference>
<sequence length="294" mass="33840">MPDKYLAQLQQLPCFTVVEQIDPITTGLSQPSYRVFADHKHYFAKYVAQPYLSDEFAISQITAKENLSPRIIYRDKHWLISEFIRSKDIYQTTQPLVDSISNAVTLMTRFHQLSVPCEPLDVTAIYNGLIKSKQNHYSSQHLALFQQLIATIKINTDATSKQVNCHGDLNFNNILMDEAGRNWLIDFECSCKAPAEFDIAMLVAVNELPHSHITAITKQYLAEKPQNTLSLKVINYFLLFSYLINSLWYNNKRITEQEYGEKFAVLAKAQWKNLQTQIIKMELPLDSSILTKLI</sequence>
<feature type="domain" description="Aminoglycoside phosphotransferase" evidence="1">
    <location>
        <begin position="22"/>
        <end position="205"/>
    </location>
</feature>
<gene>
    <name evidence="2" type="ORF">EPA86_14190</name>
</gene>
<evidence type="ECO:0000259" key="1">
    <source>
        <dbReference type="Pfam" id="PF01636"/>
    </source>
</evidence>
<evidence type="ECO:0000313" key="2">
    <source>
        <dbReference type="EMBL" id="TPH13337.1"/>
    </source>
</evidence>
<dbReference type="OrthoDB" id="179763at2"/>
<name>A0A502KYN6_9GAMM</name>
<dbReference type="Proteomes" id="UP000315303">
    <property type="component" value="Unassembled WGS sequence"/>
</dbReference>
<comment type="caution">
    <text evidence="2">The sequence shown here is derived from an EMBL/GenBank/DDBJ whole genome shotgun (WGS) entry which is preliminary data.</text>
</comment>
<dbReference type="Pfam" id="PF01636">
    <property type="entry name" value="APH"/>
    <property type="match status" value="1"/>
</dbReference>
<dbReference type="RefSeq" id="WP_140604734.1">
    <property type="nucleotide sequence ID" value="NZ_SAWY01000036.1"/>
</dbReference>
<protein>
    <recommendedName>
        <fullName evidence="1">Aminoglycoside phosphotransferase domain-containing protein</fullName>
    </recommendedName>
</protein>
<accession>A0A502KYN6</accession>
<dbReference type="EMBL" id="SAWY01000036">
    <property type="protein sequence ID" value="TPH13337.1"/>
    <property type="molecule type" value="Genomic_DNA"/>
</dbReference>
<dbReference type="PANTHER" id="PTHR40086">
    <property type="entry name" value="PHOSPHOTRANSFERASE YTMP-RELATED"/>
    <property type="match status" value="1"/>
</dbReference>
<dbReference type="SUPFAM" id="SSF56112">
    <property type="entry name" value="Protein kinase-like (PK-like)"/>
    <property type="match status" value="1"/>
</dbReference>
<proteinExistence type="predicted"/>
<dbReference type="InterPro" id="IPR002575">
    <property type="entry name" value="Aminoglycoside_PTrfase"/>
</dbReference>
<dbReference type="PANTHER" id="PTHR40086:SF1">
    <property type="entry name" value="CELL CYCLE REGULATOR CCRZ"/>
    <property type="match status" value="1"/>
</dbReference>
<keyword evidence="3" id="KW-1185">Reference proteome</keyword>
<evidence type="ECO:0000313" key="3">
    <source>
        <dbReference type="Proteomes" id="UP000315303"/>
    </source>
</evidence>
<dbReference type="InterPro" id="IPR052077">
    <property type="entry name" value="CcrZ_PhaseVar_Mediator"/>
</dbReference>
<dbReference type="AlphaFoldDB" id="A0A502KYN6"/>
<organism evidence="2 3">
    <name type="scientific">Litorilituus lipolyticus</name>
    <dbReference type="NCBI Taxonomy" id="2491017"/>
    <lineage>
        <taxon>Bacteria</taxon>
        <taxon>Pseudomonadati</taxon>
        <taxon>Pseudomonadota</taxon>
        <taxon>Gammaproteobacteria</taxon>
        <taxon>Alteromonadales</taxon>
        <taxon>Colwelliaceae</taxon>
        <taxon>Litorilituus</taxon>
    </lineage>
</organism>
<dbReference type="Gene3D" id="3.90.1200.10">
    <property type="match status" value="1"/>
</dbReference>